<dbReference type="RefSeq" id="WP_377409254.1">
    <property type="nucleotide sequence ID" value="NZ_CP194417.1"/>
</dbReference>
<keyword evidence="2" id="KW-0808">Transferase</keyword>
<dbReference type="InterPro" id="IPR000836">
    <property type="entry name" value="PRTase_dom"/>
</dbReference>
<protein>
    <submittedName>
        <fullName evidence="2">Bifunctional pyr operon transcriptional regulator/uracil phosphoribosyltransferase PyrR</fullName>
        <ecNumber evidence="2">2.4.2.9</ecNumber>
    </submittedName>
</protein>
<proteinExistence type="predicted"/>
<dbReference type="CDD" id="cd06223">
    <property type="entry name" value="PRTases_typeI"/>
    <property type="match status" value="1"/>
</dbReference>
<reference evidence="3" key="1">
    <citation type="journal article" date="2019" name="Int. J. Syst. Evol. Microbiol.">
        <title>The Global Catalogue of Microorganisms (GCM) 10K type strain sequencing project: providing services to taxonomists for standard genome sequencing and annotation.</title>
        <authorList>
            <consortium name="The Broad Institute Genomics Platform"/>
            <consortium name="The Broad Institute Genome Sequencing Center for Infectious Disease"/>
            <person name="Wu L."/>
            <person name="Ma J."/>
        </authorList>
    </citation>
    <scope>NUCLEOTIDE SEQUENCE [LARGE SCALE GENOMIC DNA]</scope>
    <source>
        <strain evidence="3">CECT 8655</strain>
    </source>
</reference>
<gene>
    <name evidence="2" type="primary">pyrR</name>
    <name evidence="2" type="ORF">ACFOWD_07085</name>
</gene>
<dbReference type="EC" id="2.4.2.9" evidence="2"/>
<dbReference type="InterPro" id="IPR050137">
    <property type="entry name" value="PyrR_bifunctional"/>
</dbReference>
<dbReference type="GO" id="GO:0004845">
    <property type="term" value="F:uracil phosphoribosyltransferase activity"/>
    <property type="evidence" value="ECO:0007669"/>
    <property type="project" value="UniProtKB-EC"/>
</dbReference>
<dbReference type="NCBIfam" id="NF003549">
    <property type="entry name" value="PRK05205.1-5"/>
    <property type="match status" value="1"/>
</dbReference>
<sequence length="179" mass="20917">MSKKTLLNSKDIEIILHRLACQLIENHNDFSNSVLIGLQPRGSYLANRLVDLLKNEYQIKNLEFGLLDITFYRDDFRRRDEPLSAKSTEIDFLIEDKKVVIIDDVLYSGRSVRAALTALESYGRPKNIELLVLIDRRFSRHLPIQPNYRGRQVDAINQEKVLVSWKETNKKDAVYIEQR</sequence>
<dbReference type="SUPFAM" id="SSF53271">
    <property type="entry name" value="PRTase-like"/>
    <property type="match status" value="1"/>
</dbReference>
<dbReference type="EMBL" id="JBHSCY010000001">
    <property type="protein sequence ID" value="MFC4268666.1"/>
    <property type="molecule type" value="Genomic_DNA"/>
</dbReference>
<keyword evidence="3" id="KW-1185">Reference proteome</keyword>
<evidence type="ECO:0000313" key="3">
    <source>
        <dbReference type="Proteomes" id="UP001595826"/>
    </source>
</evidence>
<dbReference type="PANTHER" id="PTHR11608:SF0">
    <property type="entry name" value="BIFUNCTIONAL PROTEIN PYRR"/>
    <property type="match status" value="1"/>
</dbReference>
<accession>A0ABV8R8G4</accession>
<dbReference type="InterPro" id="IPR029057">
    <property type="entry name" value="PRTase-like"/>
</dbReference>
<name>A0ABV8R8G4_9FLAO</name>
<evidence type="ECO:0000313" key="2">
    <source>
        <dbReference type="EMBL" id="MFC4268666.1"/>
    </source>
</evidence>
<dbReference type="Gene3D" id="3.40.50.2020">
    <property type="match status" value="1"/>
</dbReference>
<organism evidence="2 3">
    <name type="scientific">Polaribacter marinivivus</name>
    <dbReference type="NCBI Taxonomy" id="1524260"/>
    <lineage>
        <taxon>Bacteria</taxon>
        <taxon>Pseudomonadati</taxon>
        <taxon>Bacteroidota</taxon>
        <taxon>Flavobacteriia</taxon>
        <taxon>Flavobacteriales</taxon>
        <taxon>Flavobacteriaceae</taxon>
    </lineage>
</organism>
<dbReference type="PANTHER" id="PTHR11608">
    <property type="entry name" value="BIFUNCTIONAL PROTEIN PYRR"/>
    <property type="match status" value="1"/>
</dbReference>
<comment type="caution">
    <text evidence="2">The sequence shown here is derived from an EMBL/GenBank/DDBJ whole genome shotgun (WGS) entry which is preliminary data.</text>
</comment>
<keyword evidence="2" id="KW-0328">Glycosyltransferase</keyword>
<evidence type="ECO:0000259" key="1">
    <source>
        <dbReference type="Pfam" id="PF00156"/>
    </source>
</evidence>
<dbReference type="Pfam" id="PF00156">
    <property type="entry name" value="Pribosyltran"/>
    <property type="match status" value="1"/>
</dbReference>
<dbReference type="Proteomes" id="UP001595826">
    <property type="component" value="Unassembled WGS sequence"/>
</dbReference>
<feature type="domain" description="Phosphoribosyltransferase" evidence="1">
    <location>
        <begin position="4"/>
        <end position="157"/>
    </location>
</feature>